<evidence type="ECO:0000313" key="1">
    <source>
        <dbReference type="EMBL" id="MQT18082.1"/>
    </source>
</evidence>
<dbReference type="Proteomes" id="UP000481327">
    <property type="component" value="Unassembled WGS sequence"/>
</dbReference>
<dbReference type="AlphaFoldDB" id="A0A7C9KY51"/>
<dbReference type="RefSeq" id="WP_152578560.1">
    <property type="nucleotide sequence ID" value="NZ_JAATJI010000001.1"/>
</dbReference>
<protein>
    <recommendedName>
        <fullName evidence="3">YkgJ family cysteine cluster protein</fullName>
    </recommendedName>
</protein>
<gene>
    <name evidence="1" type="ORF">F3168_12535</name>
</gene>
<evidence type="ECO:0008006" key="3">
    <source>
        <dbReference type="Google" id="ProtNLM"/>
    </source>
</evidence>
<accession>A0A7C9KY51</accession>
<dbReference type="EMBL" id="WIOL01000005">
    <property type="protein sequence ID" value="MQT18082.1"/>
    <property type="molecule type" value="Genomic_DNA"/>
</dbReference>
<comment type="caution">
    <text evidence="1">The sequence shown here is derived from an EMBL/GenBank/DDBJ whole genome shotgun (WGS) entry which is preliminary data.</text>
</comment>
<keyword evidence="2" id="KW-1185">Reference proteome</keyword>
<dbReference type="InterPro" id="IPR005358">
    <property type="entry name" value="Puta_zinc/iron-chelating_dom"/>
</dbReference>
<dbReference type="Pfam" id="PF03692">
    <property type="entry name" value="CxxCxxCC"/>
    <property type="match status" value="1"/>
</dbReference>
<name>A0A7C9KY51_9SPHN</name>
<proteinExistence type="predicted"/>
<reference evidence="1 2" key="1">
    <citation type="submission" date="2019-09" db="EMBL/GenBank/DDBJ databases">
        <title>Polymorphobacter sp. isolated from a lake in China.</title>
        <authorList>
            <person name="Liu Z."/>
        </authorList>
    </citation>
    <scope>NUCLEOTIDE SEQUENCE [LARGE SCALE GENOMIC DNA]</scope>
    <source>
        <strain evidence="1 2">D40P</strain>
    </source>
</reference>
<sequence length="262" mass="27070">MEDDVLALRAADSDGMAPITGTITLEIGDESVPALLTASLTPAPFESLLPIFRAITDELTTRGIAREAAAGRSLSCRAGCGACCRQAVPLAAAEARAIAALVAAMPDPRRTQLEARFAAARAALAAAGLTTVAADIAALDRTERDDYGRRYFRLGLACPFLEAESCAIHPDRPLSCREYLVTSPPQACADPSDASIRTVPLAGRASAAVTARGKAVEGHGTVLMVDALAWAAAHPAPVPEHPGIDLALTTIAELPGRRADAA</sequence>
<organism evidence="1 2">
    <name type="scientific">Sandarakinorhabdus fusca</name>
    <dbReference type="NCBI Taxonomy" id="1439888"/>
    <lineage>
        <taxon>Bacteria</taxon>
        <taxon>Pseudomonadati</taxon>
        <taxon>Pseudomonadota</taxon>
        <taxon>Alphaproteobacteria</taxon>
        <taxon>Sphingomonadales</taxon>
        <taxon>Sphingosinicellaceae</taxon>
        <taxon>Sandarakinorhabdus</taxon>
    </lineage>
</organism>
<evidence type="ECO:0000313" key="2">
    <source>
        <dbReference type="Proteomes" id="UP000481327"/>
    </source>
</evidence>
<dbReference type="OrthoDB" id="7202843at2"/>